<feature type="compositionally biased region" description="Low complexity" evidence="7">
    <location>
        <begin position="1"/>
        <end position="19"/>
    </location>
</feature>
<name>A0ABT1VUB4_9PROT</name>
<feature type="region of interest" description="Disordered" evidence="7">
    <location>
        <begin position="1"/>
        <end position="22"/>
    </location>
</feature>
<sequence length="498" mass="54139">MPTGDAGPGVAAPPAGTPDEGAARDRLDRLFLLQRQASRTIRPPEPRARRTRLEQLERVLRAEARAIHDAISADFGHRAWLETVLAELLPVLEGSRFARRHLFRWTRPRPRRLGLAFQPGRAWTMPQPLGCVGIVSPWNYPLFLSVGPLVDALAAGNRVLLKPSEQSPRFSALLGRLLARVFTEDEVAVVEGGPAISRHFCSLPFDHLAFTGSTATGRAVARAAAENLTPLTLELGGKSPAILCTDRLTPTGMRRTARVLAVSKFFNAGQTCVAPDYVLVPADAVEAFADHLLAETARLFPVLAGNPDYTTLPAGPHLARLERMVAEAEAGGAVLRRTPAHAMEAGMALSERRFPPTIVLSPPLDSALMREEIFGPVLPLLPYRSEEEAVGFINARPRPLALYCFTDDRRREASLIRRTLSGGVAVNGALLQAGIPDLPFGGVGESGQGSWHGEAGFRRFSHDRPVYRPGAFSGFTTMTPPHGRLADRLLPLMLGRRR</sequence>
<dbReference type="InterPro" id="IPR016163">
    <property type="entry name" value="Ald_DH_C"/>
</dbReference>
<dbReference type="PIRSF" id="PIRSF036492">
    <property type="entry name" value="ALDH"/>
    <property type="match status" value="1"/>
</dbReference>
<dbReference type="InterPro" id="IPR015590">
    <property type="entry name" value="Aldehyde_DH_dom"/>
</dbReference>
<evidence type="ECO:0000259" key="8">
    <source>
        <dbReference type="Pfam" id="PF00171"/>
    </source>
</evidence>
<gene>
    <name evidence="9" type="ORF">NFI88_03610</name>
</gene>
<accession>A0ABT1VUB4</accession>
<evidence type="ECO:0000313" key="9">
    <source>
        <dbReference type="EMBL" id="MCQ8239927.1"/>
    </source>
</evidence>
<dbReference type="SUPFAM" id="SSF53720">
    <property type="entry name" value="ALDH-like"/>
    <property type="match status" value="1"/>
</dbReference>
<dbReference type="PANTHER" id="PTHR43570:SF20">
    <property type="entry name" value="ALDEHYDE DEHYDROGENASE ALDX-RELATED"/>
    <property type="match status" value="1"/>
</dbReference>
<evidence type="ECO:0000256" key="4">
    <source>
        <dbReference type="PIRNR" id="PIRNR036492"/>
    </source>
</evidence>
<keyword evidence="10" id="KW-1185">Reference proteome</keyword>
<dbReference type="EMBL" id="JAMZEJ010000002">
    <property type="protein sequence ID" value="MCQ8239927.1"/>
    <property type="molecule type" value="Genomic_DNA"/>
</dbReference>
<evidence type="ECO:0000256" key="3">
    <source>
        <dbReference type="ARBA" id="ARBA00023027"/>
    </source>
</evidence>
<dbReference type="PROSITE" id="PS00070">
    <property type="entry name" value="ALDEHYDE_DEHYDR_CYS"/>
    <property type="match status" value="1"/>
</dbReference>
<keyword evidence="3" id="KW-0520">NAD</keyword>
<comment type="similarity">
    <text evidence="1 4 6">Belongs to the aldehyde dehydrogenase family.</text>
</comment>
<evidence type="ECO:0000256" key="2">
    <source>
        <dbReference type="ARBA" id="ARBA00023002"/>
    </source>
</evidence>
<organism evidence="9 10">
    <name type="scientific">Rhizosaccharibacter radicis</name>
    <dbReference type="NCBI Taxonomy" id="2782605"/>
    <lineage>
        <taxon>Bacteria</taxon>
        <taxon>Pseudomonadati</taxon>
        <taxon>Pseudomonadota</taxon>
        <taxon>Alphaproteobacteria</taxon>
        <taxon>Acetobacterales</taxon>
        <taxon>Acetobacteraceae</taxon>
        <taxon>Rhizosaccharibacter</taxon>
    </lineage>
</organism>
<reference evidence="9 10" key="1">
    <citation type="submission" date="2022-06" db="EMBL/GenBank/DDBJ databases">
        <title>Rhizosaccharibacter gen. nov. sp. nov. KSS12, endophytic bacteria isolated from sugarcane.</title>
        <authorList>
            <person name="Pitiwittayakul N."/>
        </authorList>
    </citation>
    <scope>NUCLEOTIDE SEQUENCE [LARGE SCALE GENOMIC DNA]</scope>
    <source>
        <strain evidence="9 10">KSS12</strain>
    </source>
</reference>
<evidence type="ECO:0000256" key="5">
    <source>
        <dbReference type="PROSITE-ProRule" id="PRU10007"/>
    </source>
</evidence>
<evidence type="ECO:0000313" key="10">
    <source>
        <dbReference type="Proteomes" id="UP001524547"/>
    </source>
</evidence>
<comment type="caution">
    <text evidence="9">The sequence shown here is derived from an EMBL/GenBank/DDBJ whole genome shotgun (WGS) entry which is preliminary data.</text>
</comment>
<dbReference type="InterPro" id="IPR016160">
    <property type="entry name" value="Ald_DH_CS_CYS"/>
</dbReference>
<dbReference type="RefSeq" id="WP_422918663.1">
    <property type="nucleotide sequence ID" value="NZ_JAMZEJ010000002.1"/>
</dbReference>
<protein>
    <recommendedName>
        <fullName evidence="4">Aldehyde dehydrogenase</fullName>
    </recommendedName>
</protein>
<evidence type="ECO:0000256" key="7">
    <source>
        <dbReference type="SAM" id="MobiDB-lite"/>
    </source>
</evidence>
<dbReference type="InterPro" id="IPR012394">
    <property type="entry name" value="Aldehyde_DH_NAD(P)"/>
</dbReference>
<evidence type="ECO:0000256" key="1">
    <source>
        <dbReference type="ARBA" id="ARBA00009986"/>
    </source>
</evidence>
<dbReference type="InterPro" id="IPR029510">
    <property type="entry name" value="Ald_DH_CS_GLU"/>
</dbReference>
<proteinExistence type="inferred from homology"/>
<dbReference type="PANTHER" id="PTHR43570">
    <property type="entry name" value="ALDEHYDE DEHYDROGENASE"/>
    <property type="match status" value="1"/>
</dbReference>
<dbReference type="PROSITE" id="PS00687">
    <property type="entry name" value="ALDEHYDE_DEHYDR_GLU"/>
    <property type="match status" value="1"/>
</dbReference>
<dbReference type="InterPro" id="IPR016161">
    <property type="entry name" value="Ald_DH/histidinol_DH"/>
</dbReference>
<evidence type="ECO:0000256" key="6">
    <source>
        <dbReference type="RuleBase" id="RU003345"/>
    </source>
</evidence>
<keyword evidence="2 4" id="KW-0560">Oxidoreductase</keyword>
<dbReference type="Gene3D" id="3.40.605.10">
    <property type="entry name" value="Aldehyde Dehydrogenase, Chain A, domain 1"/>
    <property type="match status" value="1"/>
</dbReference>
<dbReference type="Gene3D" id="3.40.309.10">
    <property type="entry name" value="Aldehyde Dehydrogenase, Chain A, domain 2"/>
    <property type="match status" value="1"/>
</dbReference>
<dbReference type="InterPro" id="IPR016162">
    <property type="entry name" value="Ald_DH_N"/>
</dbReference>
<feature type="domain" description="Aldehyde dehydrogenase" evidence="8">
    <location>
        <begin position="35"/>
        <end position="462"/>
    </location>
</feature>
<feature type="active site" evidence="5">
    <location>
        <position position="234"/>
    </location>
</feature>
<dbReference type="Proteomes" id="UP001524547">
    <property type="component" value="Unassembled WGS sequence"/>
</dbReference>
<dbReference type="Pfam" id="PF00171">
    <property type="entry name" value="Aldedh"/>
    <property type="match status" value="1"/>
</dbReference>